<dbReference type="InterPro" id="IPR037380">
    <property type="entry name" value="DALRD3"/>
</dbReference>
<gene>
    <name evidence="2" type="ORF">RRG08_017116</name>
</gene>
<sequence>MESAFHIFQKSLEDAIRDALLKTDQNSLLNLKFILKKKVKNLHQGDMIVPSGCLKLDSMQQEKLLLLMKEYCALADTLAKRVSCDKYTLLTFFIDRPKMCGCILKEVLAKGSEYGCSKIQQEKVITLHSVSLKKASLMDLRVAVVKFHARKLLKANGFNVIPETQGKSSEYEQLVQTFSEDFSKMENTSQNLRNLDDCRRNYQTASVSRQCILPKLHSLPSDTLPDSTDFVTHEGKENLILDLQRVILSKGLHQGKGGFDSNLKLVQVLQDSQPATILEESFTVLDSIPDFPQIKKHHCLHISPHNAAFTDQKIILIAHSLVDSGLSQSQLVIGPINVQDTSQASLLSAQDFYNSRFSQFKEASEMRNAISNNVCNEEDVKTLTDASIKIDILGNACSSPLTLENAASDRGAESRLGAFILYNTARLSTLLQKFDQAVEEGFYPALPPLDQINWALLREEEDWELVYVYIASFPELVSQSVECVYPAEGKLSAKIHTHKVTNFLVSFSKCLSTHYSRYHILTGRESHLLPLMYARLYMMKAVHQNEKLSLQEPDPKLQFNDKMKKYQQDHCCLTD</sequence>
<dbReference type="Gene3D" id="1.10.730.10">
    <property type="entry name" value="Isoleucyl-tRNA Synthetase, Domain 1"/>
    <property type="match status" value="1"/>
</dbReference>
<dbReference type="Pfam" id="PF05746">
    <property type="entry name" value="DALR_1"/>
    <property type="match status" value="1"/>
</dbReference>
<dbReference type="InterPro" id="IPR009080">
    <property type="entry name" value="tRNAsynth_Ia_anticodon-bd"/>
</dbReference>
<organism evidence="2 3">
    <name type="scientific">Elysia crispata</name>
    <name type="common">lettuce slug</name>
    <dbReference type="NCBI Taxonomy" id="231223"/>
    <lineage>
        <taxon>Eukaryota</taxon>
        <taxon>Metazoa</taxon>
        <taxon>Spiralia</taxon>
        <taxon>Lophotrochozoa</taxon>
        <taxon>Mollusca</taxon>
        <taxon>Gastropoda</taxon>
        <taxon>Heterobranchia</taxon>
        <taxon>Euthyneura</taxon>
        <taxon>Panpulmonata</taxon>
        <taxon>Sacoglossa</taxon>
        <taxon>Placobranchoidea</taxon>
        <taxon>Plakobranchidae</taxon>
        <taxon>Elysia</taxon>
    </lineage>
</organism>
<dbReference type="EMBL" id="JAWDGP010003618">
    <property type="protein sequence ID" value="KAK3772579.1"/>
    <property type="molecule type" value="Genomic_DNA"/>
</dbReference>
<dbReference type="PANTHER" id="PTHR16043:SF1">
    <property type="entry name" value="DALR ANTICODON-BINDING DOMAIN-CONTAINING PROTEIN 3"/>
    <property type="match status" value="1"/>
</dbReference>
<evidence type="ECO:0000313" key="2">
    <source>
        <dbReference type="EMBL" id="KAK3772579.1"/>
    </source>
</evidence>
<dbReference type="GO" id="GO:0005524">
    <property type="term" value="F:ATP binding"/>
    <property type="evidence" value="ECO:0007669"/>
    <property type="project" value="InterPro"/>
</dbReference>
<dbReference type="PANTHER" id="PTHR16043">
    <property type="entry name" value="DALRD3 PROTEIN"/>
    <property type="match status" value="1"/>
</dbReference>
<evidence type="ECO:0000313" key="3">
    <source>
        <dbReference type="Proteomes" id="UP001283361"/>
    </source>
</evidence>
<dbReference type="Proteomes" id="UP001283361">
    <property type="component" value="Unassembled WGS sequence"/>
</dbReference>
<keyword evidence="3" id="KW-1185">Reference proteome</keyword>
<dbReference type="GO" id="GO:0006420">
    <property type="term" value="P:arginyl-tRNA aminoacylation"/>
    <property type="evidence" value="ECO:0007669"/>
    <property type="project" value="InterPro"/>
</dbReference>
<dbReference type="SUPFAM" id="SSF47323">
    <property type="entry name" value="Anticodon-binding domain of a subclass of class I aminoacyl-tRNA synthetases"/>
    <property type="match status" value="1"/>
</dbReference>
<dbReference type="SMART" id="SM00836">
    <property type="entry name" value="DALR_1"/>
    <property type="match status" value="1"/>
</dbReference>
<dbReference type="GO" id="GO:0000049">
    <property type="term" value="F:tRNA binding"/>
    <property type="evidence" value="ECO:0007669"/>
    <property type="project" value="TreeGrafter"/>
</dbReference>
<dbReference type="GO" id="GO:0106217">
    <property type="term" value="P:tRNA C3-cytosine methylation"/>
    <property type="evidence" value="ECO:0007669"/>
    <property type="project" value="TreeGrafter"/>
</dbReference>
<protein>
    <recommendedName>
        <fullName evidence="1">DALR anticodon binding domain-containing protein</fullName>
    </recommendedName>
</protein>
<name>A0AAE0ZN99_9GAST</name>
<reference evidence="2" key="1">
    <citation type="journal article" date="2023" name="G3 (Bethesda)">
        <title>A reference genome for the long-term kleptoplast-retaining sea slug Elysia crispata morphotype clarki.</title>
        <authorList>
            <person name="Eastman K.E."/>
            <person name="Pendleton A.L."/>
            <person name="Shaikh M.A."/>
            <person name="Suttiyut T."/>
            <person name="Ogas R."/>
            <person name="Tomko P."/>
            <person name="Gavelis G."/>
            <person name="Widhalm J.R."/>
            <person name="Wisecaver J.H."/>
        </authorList>
    </citation>
    <scope>NUCLEOTIDE SEQUENCE</scope>
    <source>
        <strain evidence="2">ECLA1</strain>
    </source>
</reference>
<evidence type="ECO:0000259" key="1">
    <source>
        <dbReference type="SMART" id="SM00836"/>
    </source>
</evidence>
<feature type="domain" description="DALR anticodon binding" evidence="1">
    <location>
        <begin position="420"/>
        <end position="548"/>
    </location>
</feature>
<accession>A0AAE0ZN99</accession>
<dbReference type="AlphaFoldDB" id="A0AAE0ZN99"/>
<proteinExistence type="predicted"/>
<dbReference type="GO" id="GO:0004814">
    <property type="term" value="F:arginine-tRNA ligase activity"/>
    <property type="evidence" value="ECO:0007669"/>
    <property type="project" value="InterPro"/>
</dbReference>
<dbReference type="InterPro" id="IPR008909">
    <property type="entry name" value="DALR_anticod-bd"/>
</dbReference>
<comment type="caution">
    <text evidence="2">The sequence shown here is derived from an EMBL/GenBank/DDBJ whole genome shotgun (WGS) entry which is preliminary data.</text>
</comment>